<evidence type="ECO:0000313" key="2">
    <source>
        <dbReference type="Proteomes" id="UP000243904"/>
    </source>
</evidence>
<gene>
    <name evidence="1" type="ORF">SAMN05444158_3952</name>
</gene>
<name>A0A1H1WPV5_9BRAD</name>
<protein>
    <submittedName>
        <fullName evidence="1">Uncharacterized protein</fullName>
    </submittedName>
</protein>
<organism evidence="1 2">
    <name type="scientific">Bradyrhizobium canariense</name>
    <dbReference type="NCBI Taxonomy" id="255045"/>
    <lineage>
        <taxon>Bacteria</taxon>
        <taxon>Pseudomonadati</taxon>
        <taxon>Pseudomonadota</taxon>
        <taxon>Alphaproteobacteria</taxon>
        <taxon>Hyphomicrobiales</taxon>
        <taxon>Nitrobacteraceae</taxon>
        <taxon>Bradyrhizobium</taxon>
    </lineage>
</organism>
<keyword evidence="2" id="KW-1185">Reference proteome</keyword>
<accession>A0A1H1WPV5</accession>
<dbReference type="Proteomes" id="UP000243904">
    <property type="component" value="Chromosome I"/>
</dbReference>
<dbReference type="AlphaFoldDB" id="A0A1H1WPV5"/>
<evidence type="ECO:0000313" key="1">
    <source>
        <dbReference type="EMBL" id="SDS99032.1"/>
    </source>
</evidence>
<reference evidence="2" key="1">
    <citation type="submission" date="2016-10" db="EMBL/GenBank/DDBJ databases">
        <authorList>
            <person name="Varghese N."/>
            <person name="Submissions S."/>
        </authorList>
    </citation>
    <scope>NUCLEOTIDE SEQUENCE [LARGE SCALE GENOMIC DNA]</scope>
    <source>
        <strain evidence="2">GAS369</strain>
    </source>
</reference>
<sequence>MPRQEYVFVNSREALWETSSYEPVTSSRSLQIKLRDRAPLLELAVRYVSATQYYVGEHRSRC</sequence>
<proteinExistence type="predicted"/>
<dbReference type="EMBL" id="LT629750">
    <property type="protein sequence ID" value="SDS99032.1"/>
    <property type="molecule type" value="Genomic_DNA"/>
</dbReference>